<keyword evidence="2" id="KW-1185">Reference proteome</keyword>
<name>A0A6J2KT96_BOMMA</name>
<dbReference type="InterPro" id="IPR008907">
    <property type="entry name" value="TPP/p25"/>
</dbReference>
<dbReference type="OrthoDB" id="7340997at2759"/>
<dbReference type="Pfam" id="PF05517">
    <property type="entry name" value="p25-alpha"/>
    <property type="match status" value="1"/>
</dbReference>
<dbReference type="RefSeq" id="XP_028043404.1">
    <property type="nucleotide sequence ID" value="XM_028187603.1"/>
</dbReference>
<dbReference type="KEGG" id="bman:114252913"/>
<dbReference type="GO" id="GO:0046785">
    <property type="term" value="P:microtubule polymerization"/>
    <property type="evidence" value="ECO:0007669"/>
    <property type="project" value="InterPro"/>
</dbReference>
<dbReference type="Proteomes" id="UP000504629">
    <property type="component" value="Unplaced"/>
</dbReference>
<dbReference type="InterPro" id="IPR011992">
    <property type="entry name" value="EF-hand-dom_pair"/>
</dbReference>
<dbReference type="GO" id="GO:0015631">
    <property type="term" value="F:tubulin binding"/>
    <property type="evidence" value="ECO:0007669"/>
    <property type="project" value="InterPro"/>
</dbReference>
<dbReference type="Gene3D" id="1.10.238.10">
    <property type="entry name" value="EF-hand"/>
    <property type="match status" value="1"/>
</dbReference>
<evidence type="ECO:0000313" key="2">
    <source>
        <dbReference type="Proteomes" id="UP000504629"/>
    </source>
</evidence>
<evidence type="ECO:0000256" key="1">
    <source>
        <dbReference type="ARBA" id="ARBA00010994"/>
    </source>
</evidence>
<sequence>MEEEEATLEGQFHEFSRLLDNKRDGNTMTLYRSDYWMRQSKVLDDRKVTMTDTGVLWWKYCKTELNWQEWYDFFTDLCELKGLDQEFVETMMTNCGIPGSSPVLIPQFRDFFDTFKPKEKLPF</sequence>
<dbReference type="GeneID" id="114252913"/>
<evidence type="ECO:0000313" key="3">
    <source>
        <dbReference type="RefSeq" id="XP_028043404.1"/>
    </source>
</evidence>
<accession>A0A6J2KT96</accession>
<protein>
    <submittedName>
        <fullName evidence="3">TPPP family protein CG45057-like</fullName>
    </submittedName>
</protein>
<proteinExistence type="inferred from homology"/>
<organism evidence="2 3">
    <name type="scientific">Bombyx mandarina</name>
    <name type="common">Wild silk moth</name>
    <name type="synonym">Wild silkworm</name>
    <dbReference type="NCBI Taxonomy" id="7092"/>
    <lineage>
        <taxon>Eukaryota</taxon>
        <taxon>Metazoa</taxon>
        <taxon>Ecdysozoa</taxon>
        <taxon>Arthropoda</taxon>
        <taxon>Hexapoda</taxon>
        <taxon>Insecta</taxon>
        <taxon>Pterygota</taxon>
        <taxon>Neoptera</taxon>
        <taxon>Endopterygota</taxon>
        <taxon>Lepidoptera</taxon>
        <taxon>Glossata</taxon>
        <taxon>Ditrysia</taxon>
        <taxon>Bombycoidea</taxon>
        <taxon>Bombycidae</taxon>
        <taxon>Bombycinae</taxon>
        <taxon>Bombyx</taxon>
    </lineage>
</organism>
<reference evidence="3" key="1">
    <citation type="submission" date="2025-08" db="UniProtKB">
        <authorList>
            <consortium name="RefSeq"/>
        </authorList>
    </citation>
    <scope>IDENTIFICATION</scope>
    <source>
        <tissue evidence="3">Silk gland</tissue>
    </source>
</reference>
<gene>
    <name evidence="3" type="primary">LOC114252913</name>
</gene>
<comment type="similarity">
    <text evidence="1">Belongs to the TPPP family.</text>
</comment>
<dbReference type="SUPFAM" id="SSF47473">
    <property type="entry name" value="EF-hand"/>
    <property type="match status" value="1"/>
</dbReference>
<dbReference type="AlphaFoldDB" id="A0A6J2KT96"/>
<dbReference type="SMR" id="A0A6J2KT96"/>